<sequence>MTLQVTNSLYYKTEHCYSGTHDSQRRVLPVDGDKSLTVPIHSLWNSWHCHKLHAWYKQRMKTCHTLTCSIPCTSLMLEVGQKFGSENATLGSSSLGQEEHGAYTM</sequence>
<proteinExistence type="predicted"/>
<gene>
    <name evidence="2" type="ORF">A6R68_21935</name>
</gene>
<dbReference type="AlphaFoldDB" id="A0A1A6HQ65"/>
<evidence type="ECO:0000256" key="1">
    <source>
        <dbReference type="SAM" id="MobiDB-lite"/>
    </source>
</evidence>
<name>A0A1A6HQ65_NEOLE</name>
<protein>
    <submittedName>
        <fullName evidence="2">Uncharacterized protein</fullName>
    </submittedName>
</protein>
<accession>A0A1A6HQ65</accession>
<feature type="region of interest" description="Disordered" evidence="1">
    <location>
        <begin position="86"/>
        <end position="105"/>
    </location>
</feature>
<keyword evidence="3" id="KW-1185">Reference proteome</keyword>
<organism evidence="2 3">
    <name type="scientific">Neotoma lepida</name>
    <name type="common">Desert woodrat</name>
    <dbReference type="NCBI Taxonomy" id="56216"/>
    <lineage>
        <taxon>Eukaryota</taxon>
        <taxon>Metazoa</taxon>
        <taxon>Chordata</taxon>
        <taxon>Craniata</taxon>
        <taxon>Vertebrata</taxon>
        <taxon>Euteleostomi</taxon>
        <taxon>Mammalia</taxon>
        <taxon>Eutheria</taxon>
        <taxon>Euarchontoglires</taxon>
        <taxon>Glires</taxon>
        <taxon>Rodentia</taxon>
        <taxon>Myomorpha</taxon>
        <taxon>Muroidea</taxon>
        <taxon>Cricetidae</taxon>
        <taxon>Neotominae</taxon>
        <taxon>Neotoma</taxon>
    </lineage>
</organism>
<dbReference type="EMBL" id="LZPO01017773">
    <property type="protein sequence ID" value="OBS79862.1"/>
    <property type="molecule type" value="Genomic_DNA"/>
</dbReference>
<evidence type="ECO:0000313" key="2">
    <source>
        <dbReference type="EMBL" id="OBS79862.1"/>
    </source>
</evidence>
<reference evidence="2 3" key="1">
    <citation type="submission" date="2016-06" db="EMBL/GenBank/DDBJ databases">
        <title>The Draft Genome Sequence and Annotation of the Desert Woodrat Neotoma lepida.</title>
        <authorList>
            <person name="Campbell M."/>
            <person name="Oakeson K.F."/>
            <person name="Yandell M."/>
            <person name="Halpert J.R."/>
            <person name="Dearing D."/>
        </authorList>
    </citation>
    <scope>NUCLEOTIDE SEQUENCE [LARGE SCALE GENOMIC DNA]</scope>
    <source>
        <strain evidence="2">417</strain>
        <tissue evidence="2">Liver</tissue>
    </source>
</reference>
<evidence type="ECO:0000313" key="3">
    <source>
        <dbReference type="Proteomes" id="UP000092124"/>
    </source>
</evidence>
<feature type="compositionally biased region" description="Polar residues" evidence="1">
    <location>
        <begin position="86"/>
        <end position="96"/>
    </location>
</feature>
<comment type="caution">
    <text evidence="2">The sequence shown here is derived from an EMBL/GenBank/DDBJ whole genome shotgun (WGS) entry which is preliminary data.</text>
</comment>
<dbReference type="Proteomes" id="UP000092124">
    <property type="component" value="Unassembled WGS sequence"/>
</dbReference>